<name>A0A6M6JKP5_9PSEU</name>
<dbReference type="PANTHER" id="PTHR35526">
    <property type="entry name" value="ANTI-SIGMA-F FACTOR RSBW-RELATED"/>
    <property type="match status" value="1"/>
</dbReference>
<keyword evidence="3" id="KW-0547">Nucleotide-binding</keyword>
<dbReference type="KEGG" id="pbro:HOP40_18325"/>
<dbReference type="SUPFAM" id="SSF55874">
    <property type="entry name" value="ATPase domain of HSP90 chaperone/DNA topoisomerase II/histidine kinase"/>
    <property type="match status" value="1"/>
</dbReference>
<keyword evidence="3" id="KW-0067">ATP-binding</keyword>
<organism evidence="3 4">
    <name type="scientific">Pseudonocardia broussonetiae</name>
    <dbReference type="NCBI Taxonomy" id="2736640"/>
    <lineage>
        <taxon>Bacteria</taxon>
        <taxon>Bacillati</taxon>
        <taxon>Actinomycetota</taxon>
        <taxon>Actinomycetes</taxon>
        <taxon>Pseudonocardiales</taxon>
        <taxon>Pseudonocardiaceae</taxon>
        <taxon>Pseudonocardia</taxon>
    </lineage>
</organism>
<dbReference type="EMBL" id="CP053564">
    <property type="protein sequence ID" value="QJY47527.1"/>
    <property type="molecule type" value="Genomic_DNA"/>
</dbReference>
<protein>
    <submittedName>
        <fullName evidence="3">ATP-binding protein</fullName>
    </submittedName>
</protein>
<keyword evidence="1" id="KW-0808">Transferase</keyword>
<keyword evidence="1" id="KW-0418">Kinase</keyword>
<keyword evidence="1" id="KW-0723">Serine/threonine-protein kinase</keyword>
<dbReference type="Gene3D" id="3.30.565.10">
    <property type="entry name" value="Histidine kinase-like ATPase, C-terminal domain"/>
    <property type="match status" value="1"/>
</dbReference>
<dbReference type="InterPro" id="IPR050267">
    <property type="entry name" value="Anti-sigma-factor_SerPK"/>
</dbReference>
<dbReference type="Pfam" id="PF13581">
    <property type="entry name" value="HATPase_c_2"/>
    <property type="match status" value="1"/>
</dbReference>
<feature type="domain" description="Histidine kinase/HSP90-like ATPase" evidence="2">
    <location>
        <begin position="130"/>
        <end position="240"/>
    </location>
</feature>
<gene>
    <name evidence="3" type="ORF">HOP40_18325</name>
</gene>
<evidence type="ECO:0000313" key="4">
    <source>
        <dbReference type="Proteomes" id="UP000505377"/>
    </source>
</evidence>
<sequence>MRLVAHTGPGGVRVELRGRVAADGDGELSSVLGVLLQEHGCVVADLGRLGSTDPDTVTGLVLVLVDAVDAAGGWPAARLVVSCPDPDLRATLAGLPALTGVVLATSAEQARRRCGERPVRLSAQWTVDDEPSSLARARQVVARCARAWSAGGRRWDVDDVVMVANELVTNALEHARSSALLRMTLDGDVLEVAVRDSSPRPPSLRPHDVRAARGRGLQVVQALSDRWGWTPHDDGKVVWARPSGAVPV</sequence>
<dbReference type="GO" id="GO:0004674">
    <property type="term" value="F:protein serine/threonine kinase activity"/>
    <property type="evidence" value="ECO:0007669"/>
    <property type="project" value="UniProtKB-KW"/>
</dbReference>
<evidence type="ECO:0000259" key="2">
    <source>
        <dbReference type="Pfam" id="PF13581"/>
    </source>
</evidence>
<dbReference type="InterPro" id="IPR003594">
    <property type="entry name" value="HATPase_dom"/>
</dbReference>
<evidence type="ECO:0000256" key="1">
    <source>
        <dbReference type="ARBA" id="ARBA00022527"/>
    </source>
</evidence>
<keyword evidence="4" id="KW-1185">Reference proteome</keyword>
<dbReference type="InterPro" id="IPR036890">
    <property type="entry name" value="HATPase_C_sf"/>
</dbReference>
<dbReference type="CDD" id="cd16936">
    <property type="entry name" value="HATPase_RsbW-like"/>
    <property type="match status" value="1"/>
</dbReference>
<dbReference type="AlphaFoldDB" id="A0A6M6JKP5"/>
<dbReference type="GO" id="GO:0005524">
    <property type="term" value="F:ATP binding"/>
    <property type="evidence" value="ECO:0007669"/>
    <property type="project" value="UniProtKB-KW"/>
</dbReference>
<dbReference type="PANTHER" id="PTHR35526:SF3">
    <property type="entry name" value="ANTI-SIGMA-F FACTOR RSBW"/>
    <property type="match status" value="1"/>
</dbReference>
<proteinExistence type="predicted"/>
<evidence type="ECO:0000313" key="3">
    <source>
        <dbReference type="EMBL" id="QJY47527.1"/>
    </source>
</evidence>
<reference evidence="3 4" key="1">
    <citation type="submission" date="2020-05" db="EMBL/GenBank/DDBJ databases">
        <authorList>
            <person name="Mo P."/>
        </authorList>
    </citation>
    <scope>NUCLEOTIDE SEQUENCE [LARGE SCALE GENOMIC DNA]</scope>
    <source>
        <strain evidence="3 4">Gen01</strain>
    </source>
</reference>
<accession>A0A6M6JKP5</accession>
<dbReference type="RefSeq" id="WP_172160217.1">
    <property type="nucleotide sequence ID" value="NZ_CP053564.1"/>
</dbReference>
<dbReference type="Proteomes" id="UP000505377">
    <property type="component" value="Chromosome"/>
</dbReference>